<dbReference type="Proteomes" id="UP000242616">
    <property type="component" value="Unassembled WGS sequence"/>
</dbReference>
<feature type="transmembrane region" description="Helical" evidence="3">
    <location>
        <begin position="106"/>
        <end position="129"/>
    </location>
</feature>
<reference evidence="4 5" key="1">
    <citation type="submission" date="2015-06" db="EMBL/GenBank/DDBJ databases">
        <title>Genome sequencing of Thermotogales isolates from hydrothermal vents.</title>
        <authorList>
            <person name="Haverkamp T.H."/>
            <person name="Kublanov I.V."/>
            <person name="Nesbo C.L."/>
        </authorList>
    </citation>
    <scope>NUCLEOTIDE SEQUENCE [LARGE SCALE GENOMIC DNA]</scope>
    <source>
        <strain evidence="5">ik275mar</strain>
    </source>
</reference>
<dbReference type="InterPro" id="IPR003784">
    <property type="entry name" value="BioY"/>
</dbReference>
<comment type="caution">
    <text evidence="4">The sequence shown here is derived from an EMBL/GenBank/DDBJ whole genome shotgun (WGS) entry which is preliminary data.</text>
</comment>
<gene>
    <name evidence="4" type="ORF">XJ44_08290</name>
</gene>
<dbReference type="EMBL" id="LBFC01000023">
    <property type="protein sequence ID" value="ONN26458.1"/>
    <property type="molecule type" value="Genomic_DNA"/>
</dbReference>
<feature type="transmembrane region" description="Helical" evidence="3">
    <location>
        <begin position="135"/>
        <end position="157"/>
    </location>
</feature>
<organism evidence="4 5">
    <name type="scientific">Thermosipho affectus</name>
    <dbReference type="NCBI Taxonomy" id="660294"/>
    <lineage>
        <taxon>Bacteria</taxon>
        <taxon>Thermotogati</taxon>
        <taxon>Thermotogota</taxon>
        <taxon>Thermotogae</taxon>
        <taxon>Thermotogales</taxon>
        <taxon>Fervidobacteriaceae</taxon>
        <taxon>Thermosipho</taxon>
    </lineage>
</organism>
<evidence type="ECO:0000313" key="5">
    <source>
        <dbReference type="Proteomes" id="UP000242616"/>
    </source>
</evidence>
<accession>A0ABX3III2</accession>
<keyword evidence="5" id="KW-1185">Reference proteome</keyword>
<evidence type="ECO:0000256" key="1">
    <source>
        <dbReference type="ARBA" id="ARBA00010692"/>
    </source>
</evidence>
<keyword evidence="2 3" id="KW-0472">Membrane</keyword>
<feature type="transmembrane region" description="Helical" evidence="3">
    <location>
        <begin position="56"/>
        <end position="76"/>
    </location>
</feature>
<dbReference type="PANTHER" id="PTHR34295">
    <property type="entry name" value="BIOTIN TRANSPORTER BIOY"/>
    <property type="match status" value="1"/>
</dbReference>
<dbReference type="Gene3D" id="1.10.1760.20">
    <property type="match status" value="1"/>
</dbReference>
<dbReference type="Pfam" id="PF02632">
    <property type="entry name" value="BioY"/>
    <property type="match status" value="1"/>
</dbReference>
<comment type="similarity">
    <text evidence="1 2">Belongs to the BioY family.</text>
</comment>
<comment type="subcellular location">
    <subcellularLocation>
        <location evidence="2">Cell membrane</location>
        <topology evidence="2">Multi-pass membrane protein</topology>
    </subcellularLocation>
</comment>
<keyword evidence="2" id="KW-1003">Cell membrane</keyword>
<dbReference type="PIRSF" id="PIRSF016661">
    <property type="entry name" value="BioY"/>
    <property type="match status" value="1"/>
</dbReference>
<evidence type="ECO:0000313" key="4">
    <source>
        <dbReference type="EMBL" id="ONN26458.1"/>
    </source>
</evidence>
<sequence>MKTKELALVALFVTLTIVGAQISIPIGTVPITLQVLMIFITGYFLKPFYAFLVQVIYLALGIIGLPVFAGFSGGIVHLFGPTGGYLMAFPVAALIVGFSKKDYFSMFIYGILGLAIIYLFGFSVLAYHLKSFSKAFFVGVLPFIGIDFVKMVLAVVISKRVLKVVEA</sequence>
<evidence type="ECO:0000256" key="2">
    <source>
        <dbReference type="PIRNR" id="PIRNR016661"/>
    </source>
</evidence>
<keyword evidence="3" id="KW-1133">Transmembrane helix</keyword>
<keyword evidence="3" id="KW-0812">Transmembrane</keyword>
<feature type="transmembrane region" description="Helical" evidence="3">
    <location>
        <begin position="82"/>
        <end position="99"/>
    </location>
</feature>
<protein>
    <recommendedName>
        <fullName evidence="2">Biotin transporter</fullName>
    </recommendedName>
</protein>
<evidence type="ECO:0000256" key="3">
    <source>
        <dbReference type="SAM" id="Phobius"/>
    </source>
</evidence>
<dbReference type="PANTHER" id="PTHR34295:SF1">
    <property type="entry name" value="BIOTIN TRANSPORTER BIOY"/>
    <property type="match status" value="1"/>
</dbReference>
<proteinExistence type="inferred from homology"/>
<name>A0ABX3III2_9BACT</name>
<keyword evidence="2" id="KW-0813">Transport</keyword>
<dbReference type="RefSeq" id="WP_077198702.1">
    <property type="nucleotide sequence ID" value="NZ_LBFC01000023.1"/>
</dbReference>